<comment type="caution">
    <text evidence="1">The sequence shown here is derived from an EMBL/GenBank/DDBJ whole genome shotgun (WGS) entry which is preliminary data.</text>
</comment>
<dbReference type="AlphaFoldDB" id="A0AA39XCB7"/>
<evidence type="ECO:0000313" key="2">
    <source>
        <dbReference type="Proteomes" id="UP001175000"/>
    </source>
</evidence>
<proteinExistence type="predicted"/>
<sequence>MEGFSANAASTLALGIATQSQSTAAQLTDVIDNPSPSPNVAPSTTPDMLAFVSTRLQQLTQHAHQLGEVLLDAKAVAKPLQAGLSAILPEADADVGKLAGSVERLRGEDVKEGRVDRGAVEGWIGVLASYSRVVIFTTQILTIDDEAEQERRMEHEEAKELFTAPGVVRKQVNLGELVKA</sequence>
<keyword evidence="2" id="KW-1185">Reference proteome</keyword>
<organism evidence="1 2">
    <name type="scientific">Immersiella caudata</name>
    <dbReference type="NCBI Taxonomy" id="314043"/>
    <lineage>
        <taxon>Eukaryota</taxon>
        <taxon>Fungi</taxon>
        <taxon>Dikarya</taxon>
        <taxon>Ascomycota</taxon>
        <taxon>Pezizomycotina</taxon>
        <taxon>Sordariomycetes</taxon>
        <taxon>Sordariomycetidae</taxon>
        <taxon>Sordariales</taxon>
        <taxon>Lasiosphaeriaceae</taxon>
        <taxon>Immersiella</taxon>
    </lineage>
</organism>
<protein>
    <submittedName>
        <fullName evidence="1">Uncharacterized protein</fullName>
    </submittedName>
</protein>
<dbReference type="EMBL" id="JAULSU010000001">
    <property type="protein sequence ID" value="KAK0631307.1"/>
    <property type="molecule type" value="Genomic_DNA"/>
</dbReference>
<name>A0AA39XCB7_9PEZI</name>
<dbReference type="Proteomes" id="UP001175000">
    <property type="component" value="Unassembled WGS sequence"/>
</dbReference>
<gene>
    <name evidence="1" type="ORF">B0T14DRAFT_489889</name>
</gene>
<accession>A0AA39XCB7</accession>
<reference evidence="1" key="1">
    <citation type="submission" date="2023-06" db="EMBL/GenBank/DDBJ databases">
        <title>Genome-scale phylogeny and comparative genomics of the fungal order Sordariales.</title>
        <authorList>
            <consortium name="Lawrence Berkeley National Laboratory"/>
            <person name="Hensen N."/>
            <person name="Bonometti L."/>
            <person name="Westerberg I."/>
            <person name="Brannstrom I.O."/>
            <person name="Guillou S."/>
            <person name="Cros-Aarteil S."/>
            <person name="Calhoun S."/>
            <person name="Haridas S."/>
            <person name="Kuo A."/>
            <person name="Mondo S."/>
            <person name="Pangilinan J."/>
            <person name="Riley R."/>
            <person name="Labutti K."/>
            <person name="Andreopoulos B."/>
            <person name="Lipzen A."/>
            <person name="Chen C."/>
            <person name="Yanf M."/>
            <person name="Daum C."/>
            <person name="Ng V."/>
            <person name="Clum A."/>
            <person name="Steindorff A."/>
            <person name="Ohm R."/>
            <person name="Martin F."/>
            <person name="Silar P."/>
            <person name="Natvig D."/>
            <person name="Lalanne C."/>
            <person name="Gautier V."/>
            <person name="Ament-Velasquez S.L."/>
            <person name="Kruys A."/>
            <person name="Hutchinson M.I."/>
            <person name="Powell A.J."/>
            <person name="Barry K."/>
            <person name="Miller A.N."/>
            <person name="Grigoriev I.V."/>
            <person name="Debuchy R."/>
            <person name="Gladieux P."/>
            <person name="Thoren M.H."/>
            <person name="Johannesson H."/>
        </authorList>
    </citation>
    <scope>NUCLEOTIDE SEQUENCE</scope>
    <source>
        <strain evidence="1">CBS 606.72</strain>
    </source>
</reference>
<evidence type="ECO:0000313" key="1">
    <source>
        <dbReference type="EMBL" id="KAK0631307.1"/>
    </source>
</evidence>